<evidence type="ECO:0000256" key="9">
    <source>
        <dbReference type="RuleBase" id="RU364135"/>
    </source>
</evidence>
<comment type="function">
    <text evidence="9">Necessary for the splicing of pre-mRNA.</text>
</comment>
<feature type="domain" description="RRM" evidence="11">
    <location>
        <begin position="161"/>
        <end position="244"/>
    </location>
</feature>
<dbReference type="STRING" id="1157962.A0A250X126"/>
<dbReference type="FunFam" id="3.30.70.330:FF:000057">
    <property type="entry name" value="U2 snRNP auxiliary factor large subunit"/>
    <property type="match status" value="1"/>
</dbReference>
<dbReference type="NCBIfam" id="TIGR01642">
    <property type="entry name" value="U2AF_lg"/>
    <property type="match status" value="1"/>
</dbReference>
<dbReference type="CDD" id="cd12230">
    <property type="entry name" value="RRM1_U2AF65"/>
    <property type="match status" value="1"/>
</dbReference>
<keyword evidence="6 9" id="KW-0508">mRNA splicing</keyword>
<dbReference type="GO" id="GO:0008380">
    <property type="term" value="P:RNA splicing"/>
    <property type="evidence" value="ECO:0007669"/>
    <property type="project" value="UniProtKB-KW"/>
</dbReference>
<dbReference type="InterPro" id="IPR006529">
    <property type="entry name" value="U2AF_lg"/>
</dbReference>
<evidence type="ECO:0000256" key="4">
    <source>
        <dbReference type="ARBA" id="ARBA00022737"/>
    </source>
</evidence>
<evidence type="ECO:0000256" key="1">
    <source>
        <dbReference type="ARBA" id="ARBA00004123"/>
    </source>
</evidence>
<dbReference type="Pfam" id="PF00076">
    <property type="entry name" value="RRM_1"/>
    <property type="match status" value="1"/>
</dbReference>
<feature type="region of interest" description="Disordered" evidence="10">
    <location>
        <begin position="1"/>
        <end position="87"/>
    </location>
</feature>
<evidence type="ECO:0000313" key="13">
    <source>
        <dbReference type="Proteomes" id="UP000232323"/>
    </source>
</evidence>
<dbReference type="CDD" id="cd12232">
    <property type="entry name" value="RRM3_U2AF65"/>
    <property type="match status" value="1"/>
</dbReference>
<dbReference type="FunFam" id="3.30.70.330:FF:000097">
    <property type="entry name" value="U2 snRNP auxiliary factor large subunit"/>
    <property type="match status" value="1"/>
</dbReference>
<dbReference type="InterPro" id="IPR000504">
    <property type="entry name" value="RRM_dom"/>
</dbReference>
<feature type="compositionally biased region" description="Basic residues" evidence="10">
    <location>
        <begin position="52"/>
        <end position="65"/>
    </location>
</feature>
<organism evidence="12 13">
    <name type="scientific">Chlamydomonas eustigma</name>
    <dbReference type="NCBI Taxonomy" id="1157962"/>
    <lineage>
        <taxon>Eukaryota</taxon>
        <taxon>Viridiplantae</taxon>
        <taxon>Chlorophyta</taxon>
        <taxon>core chlorophytes</taxon>
        <taxon>Chlorophyceae</taxon>
        <taxon>CS clade</taxon>
        <taxon>Chlamydomonadales</taxon>
        <taxon>Chlamydomonadaceae</taxon>
        <taxon>Chlamydomonas</taxon>
    </lineage>
</organism>
<gene>
    <name evidence="12" type="ORF">CEUSTIGMA_g4229.t1</name>
</gene>
<dbReference type="OrthoDB" id="10266058at2759"/>
<keyword evidence="13" id="KW-1185">Reference proteome</keyword>
<comment type="subcellular location">
    <subcellularLocation>
        <location evidence="1 9">Nucleus</location>
    </subcellularLocation>
</comment>
<dbReference type="PROSITE" id="PS50102">
    <property type="entry name" value="RRM"/>
    <property type="match status" value="2"/>
</dbReference>
<dbReference type="GO" id="GO:0006397">
    <property type="term" value="P:mRNA processing"/>
    <property type="evidence" value="ECO:0007669"/>
    <property type="project" value="UniProtKB-KW"/>
</dbReference>
<keyword evidence="3 9" id="KW-0507">mRNA processing</keyword>
<name>A0A250X126_9CHLO</name>
<protein>
    <recommendedName>
        <fullName evidence="9">Splicing factor U2af large subunit</fullName>
    </recommendedName>
    <alternativeName>
        <fullName evidence="9">U2 auxiliary factor 65 kDa subunit</fullName>
    </alternativeName>
    <alternativeName>
        <fullName evidence="9">U2 small nuclear ribonucleoprotein auxiliary factor large subunit (U2 snRNP auxiliary factor large subunit)</fullName>
    </alternativeName>
</protein>
<keyword evidence="5 8" id="KW-0694">RNA-binding</keyword>
<dbReference type="Proteomes" id="UP000232323">
    <property type="component" value="Unassembled WGS sequence"/>
</dbReference>
<dbReference type="SMART" id="SM00360">
    <property type="entry name" value="RRM"/>
    <property type="match status" value="3"/>
</dbReference>
<accession>A0A250X126</accession>
<comment type="similarity">
    <text evidence="2 9">Belongs to the splicing factor SR family.</text>
</comment>
<evidence type="ECO:0000256" key="7">
    <source>
        <dbReference type="ARBA" id="ARBA00023242"/>
    </source>
</evidence>
<dbReference type="GO" id="GO:0003723">
    <property type="term" value="F:RNA binding"/>
    <property type="evidence" value="ECO:0007669"/>
    <property type="project" value="UniProtKB-UniRule"/>
</dbReference>
<feature type="compositionally biased region" description="Basic and acidic residues" evidence="10">
    <location>
        <begin position="15"/>
        <end position="51"/>
    </location>
</feature>
<keyword evidence="7 9" id="KW-0539">Nucleus</keyword>
<dbReference type="FunFam" id="3.30.70.330:FF:000568">
    <property type="entry name" value="U2 snRNP auxiliary factor large subunit"/>
    <property type="match status" value="1"/>
</dbReference>
<evidence type="ECO:0000256" key="3">
    <source>
        <dbReference type="ARBA" id="ARBA00022664"/>
    </source>
</evidence>
<evidence type="ECO:0000313" key="12">
    <source>
        <dbReference type="EMBL" id="GAX76783.1"/>
    </source>
</evidence>
<dbReference type="Gene3D" id="3.30.70.330">
    <property type="match status" value="3"/>
</dbReference>
<dbReference type="SUPFAM" id="SSF54928">
    <property type="entry name" value="RNA-binding domain, RBD"/>
    <property type="match status" value="2"/>
</dbReference>
<evidence type="ECO:0000256" key="6">
    <source>
        <dbReference type="ARBA" id="ARBA00023187"/>
    </source>
</evidence>
<dbReference type="AlphaFoldDB" id="A0A250X126"/>
<dbReference type="PANTHER" id="PTHR23139">
    <property type="entry name" value="RNA-BINDING PROTEIN"/>
    <property type="match status" value="1"/>
</dbReference>
<dbReference type="InterPro" id="IPR012677">
    <property type="entry name" value="Nucleotide-bd_a/b_plait_sf"/>
</dbReference>
<evidence type="ECO:0000256" key="10">
    <source>
        <dbReference type="SAM" id="MobiDB-lite"/>
    </source>
</evidence>
<comment type="caution">
    <text evidence="12">The sequence shown here is derived from an EMBL/GenBank/DDBJ whole genome shotgun (WGS) entry which is preliminary data.</text>
</comment>
<evidence type="ECO:0000256" key="8">
    <source>
        <dbReference type="PROSITE-ProRule" id="PRU00176"/>
    </source>
</evidence>
<dbReference type="InterPro" id="IPR035979">
    <property type="entry name" value="RBD_domain_sf"/>
</dbReference>
<sequence>MADAYGYPGRSLTGDPRDRDDRSRRDGDRDRGRSGRDSGRDRDKKRDDRGDKRRSRSRSKSRRSRSRSDSPHPGPRRNRKTKFDILPAGMTPETAAALAPSLIAAAAAAPLAAVAPPVISGLPGPPPLLGGMSMGLSASAFGVPTGGPNAPPSQQATRHARRVYVGGLPPTANEQSIATFFSHALAAVGGNTAGPGNAVVNVYINREKNFSFVEFRTVEETSNAMALDGIMFEGVSVRVRRPNDYNPAAAVGLGPSGPNPNLNLAAIGLGSGASVTGGVTMTGGNDQAERIFVGGLPYYLTEEQCRELLGSFGAIKSFDLVKDRDTGTGKGYGFVVYADPNVTDIACAGLNGLKMGDRTLTVRRAAEGAAGVAGLTGTGTQVFPAVPTSAAAMAAAAAAAVSGVSFPGLATGPAIAGATRIVVLSDAVTLEEISVEEEYNDILEDMREECSKHGPVENILIPRPTPGDPTPAGLAKVIIVFSDMNGSVKARNAMHGRRFAGRTVTASFLSEDMYNAGLFDQ</sequence>
<keyword evidence="4" id="KW-0677">Repeat</keyword>
<feature type="domain" description="RRM" evidence="11">
    <location>
        <begin position="289"/>
        <end position="367"/>
    </location>
</feature>
<reference evidence="12 13" key="1">
    <citation type="submission" date="2017-08" db="EMBL/GenBank/DDBJ databases">
        <title>Acidophilic green algal genome provides insights into adaptation to an acidic environment.</title>
        <authorList>
            <person name="Hirooka S."/>
            <person name="Hirose Y."/>
            <person name="Kanesaki Y."/>
            <person name="Higuchi S."/>
            <person name="Fujiwara T."/>
            <person name="Onuma R."/>
            <person name="Era A."/>
            <person name="Ohbayashi R."/>
            <person name="Uzuka A."/>
            <person name="Nozaki H."/>
            <person name="Yoshikawa H."/>
            <person name="Miyagishima S.Y."/>
        </authorList>
    </citation>
    <scope>NUCLEOTIDE SEQUENCE [LARGE SCALE GENOMIC DNA]</scope>
    <source>
        <strain evidence="12 13">NIES-2499</strain>
    </source>
</reference>
<evidence type="ECO:0000256" key="2">
    <source>
        <dbReference type="ARBA" id="ARBA00010269"/>
    </source>
</evidence>
<evidence type="ECO:0000256" key="5">
    <source>
        <dbReference type="ARBA" id="ARBA00022884"/>
    </source>
</evidence>
<dbReference type="CDD" id="cd12231">
    <property type="entry name" value="RRM2_U2AF65"/>
    <property type="match status" value="1"/>
</dbReference>
<evidence type="ECO:0000259" key="11">
    <source>
        <dbReference type="PROSITE" id="PS50102"/>
    </source>
</evidence>
<dbReference type="EMBL" id="BEGY01000019">
    <property type="protein sequence ID" value="GAX76783.1"/>
    <property type="molecule type" value="Genomic_DNA"/>
</dbReference>
<dbReference type="GO" id="GO:0005634">
    <property type="term" value="C:nucleus"/>
    <property type="evidence" value="ECO:0007669"/>
    <property type="project" value="UniProtKB-SubCell"/>
</dbReference>
<proteinExistence type="inferred from homology"/>